<gene>
    <name evidence="8" type="primary">WBGene00095039</name>
</gene>
<dbReference type="PANTHER" id="PTHR47959:SF1">
    <property type="entry name" value="ATP-DEPENDENT RNA HELICASE DBPA"/>
    <property type="match status" value="1"/>
</dbReference>
<dbReference type="GO" id="GO:0005829">
    <property type="term" value="C:cytosol"/>
    <property type="evidence" value="ECO:0000318"/>
    <property type="project" value="GO_Central"/>
</dbReference>
<evidence type="ECO:0000256" key="2">
    <source>
        <dbReference type="ARBA" id="ARBA00022741"/>
    </source>
</evidence>
<dbReference type="InterPro" id="IPR027417">
    <property type="entry name" value="P-loop_NTPase"/>
</dbReference>
<dbReference type="SMART" id="SM00487">
    <property type="entry name" value="DEXDc"/>
    <property type="match status" value="1"/>
</dbReference>
<dbReference type="SUPFAM" id="SSF52540">
    <property type="entry name" value="P-loop containing nucleoside triphosphate hydrolases"/>
    <property type="match status" value="1"/>
</dbReference>
<feature type="region of interest" description="Disordered" evidence="7">
    <location>
        <begin position="560"/>
        <end position="641"/>
    </location>
</feature>
<dbReference type="SMART" id="SM00490">
    <property type="entry name" value="HELICc"/>
    <property type="match status" value="1"/>
</dbReference>
<dbReference type="Gene3D" id="3.40.50.300">
    <property type="entry name" value="P-loop containing nucleotide triphosphate hydrolases"/>
    <property type="match status" value="3"/>
</dbReference>
<dbReference type="PROSITE" id="PS51195">
    <property type="entry name" value="Q_MOTIF"/>
    <property type="match status" value="1"/>
</dbReference>
<keyword evidence="6" id="KW-0175">Coiled coil</keyword>
<dbReference type="CDD" id="cd18186">
    <property type="entry name" value="BTB_POZ_ZBTB_KLHL-like"/>
    <property type="match status" value="1"/>
</dbReference>
<dbReference type="InterPro" id="IPR001478">
    <property type="entry name" value="PDZ"/>
</dbReference>
<evidence type="ECO:0000256" key="3">
    <source>
        <dbReference type="ARBA" id="ARBA00022801"/>
    </source>
</evidence>
<dbReference type="GO" id="GO:0043186">
    <property type="term" value="C:P granule"/>
    <property type="evidence" value="ECO:0007669"/>
    <property type="project" value="UniProtKB-ARBA"/>
</dbReference>
<dbReference type="GO" id="GO:0003676">
    <property type="term" value="F:nucleic acid binding"/>
    <property type="evidence" value="ECO:0007669"/>
    <property type="project" value="InterPro"/>
</dbReference>
<evidence type="ECO:0000256" key="5">
    <source>
        <dbReference type="ARBA" id="ARBA00022840"/>
    </source>
</evidence>
<dbReference type="SMART" id="SM00225">
    <property type="entry name" value="BTB"/>
    <property type="match status" value="1"/>
</dbReference>
<dbReference type="PROSITE" id="PS00039">
    <property type="entry name" value="DEAD_ATP_HELICASE"/>
    <property type="match status" value="1"/>
</dbReference>
<feature type="region of interest" description="Disordered" evidence="7">
    <location>
        <begin position="398"/>
        <end position="457"/>
    </location>
</feature>
<dbReference type="InterPro" id="IPR011545">
    <property type="entry name" value="DEAD/DEAH_box_helicase_dom"/>
</dbReference>
<dbReference type="InterPro" id="IPR001650">
    <property type="entry name" value="Helicase_C-like"/>
</dbReference>
<feature type="region of interest" description="Disordered" evidence="7">
    <location>
        <begin position="1015"/>
        <end position="1041"/>
    </location>
</feature>
<dbReference type="GO" id="GO:0016787">
    <property type="term" value="F:hydrolase activity"/>
    <property type="evidence" value="ECO:0007669"/>
    <property type="project" value="UniProtKB-KW"/>
</dbReference>
<feature type="region of interest" description="Disordered" evidence="7">
    <location>
        <begin position="718"/>
        <end position="751"/>
    </location>
</feature>
<feature type="compositionally biased region" description="Basic residues" evidence="7">
    <location>
        <begin position="1708"/>
        <end position="1718"/>
    </location>
</feature>
<feature type="compositionally biased region" description="Basic residues" evidence="7">
    <location>
        <begin position="1777"/>
        <end position="1787"/>
    </location>
</feature>
<dbReference type="PROSITE" id="PS51192">
    <property type="entry name" value="HELICASE_ATP_BIND_1"/>
    <property type="match status" value="1"/>
</dbReference>
<feature type="compositionally biased region" description="Acidic residues" evidence="7">
    <location>
        <begin position="413"/>
        <end position="423"/>
    </location>
</feature>
<dbReference type="PROSITE" id="PS51194">
    <property type="entry name" value="HELICASE_CTER"/>
    <property type="match status" value="1"/>
</dbReference>
<name>A0A2A6BSA9_PRIPA</name>
<dbReference type="Proteomes" id="UP000005239">
    <property type="component" value="Unassembled WGS sequence"/>
</dbReference>
<keyword evidence="2" id="KW-0547">Nucleotide-binding</keyword>
<dbReference type="InterPro" id="IPR000210">
    <property type="entry name" value="BTB/POZ_dom"/>
</dbReference>
<dbReference type="CDD" id="cd18787">
    <property type="entry name" value="SF2_C_DEAD"/>
    <property type="match status" value="1"/>
</dbReference>
<evidence type="ECO:0000256" key="6">
    <source>
        <dbReference type="SAM" id="Coils"/>
    </source>
</evidence>
<feature type="compositionally biased region" description="Basic and acidic residues" evidence="7">
    <location>
        <begin position="424"/>
        <end position="436"/>
    </location>
</feature>
<dbReference type="EnsemblMetazoa" id="PPA05485.1">
    <property type="protein sequence ID" value="PPA05485.1"/>
    <property type="gene ID" value="WBGene00095039"/>
</dbReference>
<dbReference type="PROSITE" id="PS50106">
    <property type="entry name" value="PDZ"/>
    <property type="match status" value="1"/>
</dbReference>
<organism evidence="8 9">
    <name type="scientific">Pristionchus pacificus</name>
    <name type="common">Parasitic nematode worm</name>
    <dbReference type="NCBI Taxonomy" id="54126"/>
    <lineage>
        <taxon>Eukaryota</taxon>
        <taxon>Metazoa</taxon>
        <taxon>Ecdysozoa</taxon>
        <taxon>Nematoda</taxon>
        <taxon>Chromadorea</taxon>
        <taxon>Rhabditida</taxon>
        <taxon>Rhabditina</taxon>
        <taxon>Diplogasteromorpha</taxon>
        <taxon>Diplogasteroidea</taxon>
        <taxon>Neodiplogasteridae</taxon>
        <taxon>Pristionchus</taxon>
    </lineage>
</organism>
<feature type="region of interest" description="Disordered" evidence="7">
    <location>
        <begin position="1188"/>
        <end position="1209"/>
    </location>
</feature>
<reference evidence="9" key="1">
    <citation type="journal article" date="2008" name="Nat. Genet.">
        <title>The Pristionchus pacificus genome provides a unique perspective on nematode lifestyle and parasitism.</title>
        <authorList>
            <person name="Dieterich C."/>
            <person name="Clifton S.W."/>
            <person name="Schuster L.N."/>
            <person name="Chinwalla A."/>
            <person name="Delehaunty K."/>
            <person name="Dinkelacker I."/>
            <person name="Fulton L."/>
            <person name="Fulton R."/>
            <person name="Godfrey J."/>
            <person name="Minx P."/>
            <person name="Mitreva M."/>
            <person name="Roeseler W."/>
            <person name="Tian H."/>
            <person name="Witte H."/>
            <person name="Yang S.P."/>
            <person name="Wilson R.K."/>
            <person name="Sommer R.J."/>
        </authorList>
    </citation>
    <scope>NUCLEOTIDE SEQUENCE [LARGE SCALE GENOMIC DNA]</scope>
    <source>
        <strain evidence="9">PS312</strain>
    </source>
</reference>
<protein>
    <recommendedName>
        <fullName evidence="1">RNA helicase</fullName>
        <ecNumber evidence="1">3.6.4.13</ecNumber>
    </recommendedName>
</protein>
<dbReference type="GO" id="GO:0005524">
    <property type="term" value="F:ATP binding"/>
    <property type="evidence" value="ECO:0007669"/>
    <property type="project" value="UniProtKB-KW"/>
</dbReference>
<dbReference type="SUPFAM" id="SSF54695">
    <property type="entry name" value="POZ domain"/>
    <property type="match status" value="1"/>
</dbReference>
<feature type="region of interest" description="Disordered" evidence="7">
    <location>
        <begin position="682"/>
        <end position="702"/>
    </location>
</feature>
<dbReference type="EC" id="3.6.4.13" evidence="1"/>
<dbReference type="PANTHER" id="PTHR47959">
    <property type="entry name" value="ATP-DEPENDENT RNA HELICASE RHLE-RELATED"/>
    <property type="match status" value="1"/>
</dbReference>
<keyword evidence="5" id="KW-0067">ATP-binding</keyword>
<keyword evidence="9" id="KW-1185">Reference proteome</keyword>
<evidence type="ECO:0000313" key="8">
    <source>
        <dbReference type="EnsemblMetazoa" id="PPA05485.1"/>
    </source>
</evidence>
<feature type="coiled-coil region" evidence="6">
    <location>
        <begin position="477"/>
        <end position="529"/>
    </location>
</feature>
<dbReference type="PROSITE" id="PS50097">
    <property type="entry name" value="BTB"/>
    <property type="match status" value="1"/>
</dbReference>
<evidence type="ECO:0000256" key="7">
    <source>
        <dbReference type="SAM" id="MobiDB-lite"/>
    </source>
</evidence>
<evidence type="ECO:0000256" key="1">
    <source>
        <dbReference type="ARBA" id="ARBA00012552"/>
    </source>
</evidence>
<feature type="compositionally biased region" description="Low complexity" evidence="7">
    <location>
        <begin position="567"/>
        <end position="580"/>
    </location>
</feature>
<proteinExistence type="predicted"/>
<accession>A0A8R1YB09</accession>
<dbReference type="InterPro" id="IPR000629">
    <property type="entry name" value="RNA-helicase_DEAD-box_CS"/>
</dbReference>
<dbReference type="Gene3D" id="3.30.710.10">
    <property type="entry name" value="Potassium Channel Kv1.1, Chain A"/>
    <property type="match status" value="1"/>
</dbReference>
<reference evidence="8" key="2">
    <citation type="submission" date="2022-06" db="UniProtKB">
        <authorList>
            <consortium name="EnsemblMetazoa"/>
        </authorList>
    </citation>
    <scope>IDENTIFICATION</scope>
    <source>
        <strain evidence="8">PS312</strain>
    </source>
</reference>
<feature type="compositionally biased region" description="Polar residues" evidence="7">
    <location>
        <begin position="600"/>
        <end position="616"/>
    </location>
</feature>
<dbReference type="InterPro" id="IPR011333">
    <property type="entry name" value="SKP1/BTB/POZ_sf"/>
</dbReference>
<dbReference type="InterPro" id="IPR050079">
    <property type="entry name" value="DEAD_box_RNA_helicase"/>
</dbReference>
<dbReference type="Pfam" id="PF00651">
    <property type="entry name" value="BTB"/>
    <property type="match status" value="1"/>
</dbReference>
<sequence length="1787" mass="198648">MSSLDGDEVEKLREQVRILSSQNSALTKEVSTLKEKLSVGTSEAVSKAVFSVKATMPVSDTLKSPVSTKTTMMCGVEVKMLANYLPNNEGSRQLWFELTSPSKHNAAFLAKITYQLPTGVYFDDEAVHFEYLQLEEGLTQSAAIPASHMKNTKGLQVGLNVNAKLIRIVKESAIAFSDDDEMANVKVGDEIIPVNISYISAWSEFFRGYFASKMKESIEENCAASEFRDLLDVIYPSCKPISHWNVKSQIRLADRFIMPSLSRKCEIFLSDRSMHNFSDSELLKLADEYRLAFMKTIIIECTTGDQLHKNVIAREEYKSYSEELKKAIDTRYVESKVPERNAMVLPAAAFRMDEAELLGEADGEATRQISQEEEDALLNGEFEPTTATAAAAADSPAAIFDPPAGVADPTAVADEDDLMNDDSESSKSSEERREPSQDVPISSNASDTDEIDLPAHRVTAEDLRNSAYIRSMLRVEKQRREATLERFSEKMNRMKERATELYDEQLRRLAELQEEQSNISKQLKEVHSRFAHLCELPAKEQPPPAQPLVLPNTMMMRRSAPSAAGAQRLHQLQQQRNLQRISDVDVGPSTSSGVGRRLSSDNAMPSTSRVVTTTVMHQRARKSTGGGISRPGPSNGLSRAAVQSQQAQAIVNAQQAVAAASATAAARMLAAASSPLQSRQLQQPSAIKVSPHANQTASSVPQSQQAAAISAALAAGSRSAATPPAVQQKQLQMSRKRPHGAGDAHPAHQQQQPVVLQTRNGQLQPLQHAQPLRQGMEEMHTKMIATLQAACRLETQMRDARTAPRPFEEVGFPTTDTSFVVPPDGSALRSKICVNVPAGQLARPQKRPSTDLPIASVNTKGKHAPRVVFASDYRDFADSGKLSGTVHFTPSSDWPETTARVCIFFYIGTQNTGVWSRSEFATADCKEKDANGNFNEATVRFTINVDKAKYAKNESGTFINPNAKFEKFGVVPVACAGAQIVRGDEATFDCEALEQAGLQSKYDVMKRNMRAFIEQDKRKLTGGRPMQQQQPPAARPPRPAAAADDDIIIDTRFRCIATINDSKICASRNEPVMNLYPKAIAEDEKIVFEESSSEDDEQETLSVRKRKGAKAGTDFAVDFSFDLGGGPKEDLEMKNVRKYLKKSVASTLEDKIAAERERLRVENGEEEADESSSKLMEVDEELEQLQVDAKDRLREKQKPAGRRGTKEQDAFFSAEGRDDDDLLPTTFEELMLSRPTLKAISGAGFTEPTPIQARTIPVALAGRSRATPTTRVLVLVPTRELAIQVFQVFRKLSVHSQLDICLCADFMGTSYHDAVHDTNVTQKIIFSRTDLSREARGLDLKTQEAALRASPDVVVATPGRLLDHLHNTPTFTLSTIEVLVLDEADRMLEEAFKEQMGEIIKMCARQRQTLLFSATMTDQIDELASMSLQKPVRIFINENTDTALKLRQEFIRLRAGHEKDREAIVAALVTRTFSDRTLVFVRTKRECMRVQILLGLLGLKTAQLHSSLTQTQRVEALAKFRRAEIDCLICTDLASRGLDIEQVHTVLNMHMPRTLKSYIHRVGRTARAGKAGRSISLVAEDDRKILKEIVKSNADRAMKQRLVAPEVVQAYKDKIEALEESIETIEEDEKVERQLRIAEQEQKNVELKLAGEKTEREGRVWFKKPTELDRMKKKEERKRLAKEERRKQMAEKTDDERAAERTAAFQARKIKRDKKPQRMRAVVEDEERPARGGKQGGGGGGKKRNASSFTSSLTAIDKKGVKKARAGPADKEFKNAKNAHMKGKRKY</sequence>
<evidence type="ECO:0000256" key="4">
    <source>
        <dbReference type="ARBA" id="ARBA00022806"/>
    </source>
</evidence>
<accession>A0A2A6BSA9</accession>
<dbReference type="GO" id="GO:0003724">
    <property type="term" value="F:RNA helicase activity"/>
    <property type="evidence" value="ECO:0000318"/>
    <property type="project" value="GO_Central"/>
</dbReference>
<keyword evidence="4" id="KW-0347">Helicase</keyword>
<dbReference type="InterPro" id="IPR014001">
    <property type="entry name" value="Helicase_ATP-bd"/>
</dbReference>
<feature type="coiled-coil region" evidence="6">
    <location>
        <begin position="9"/>
        <end position="36"/>
    </location>
</feature>
<feature type="compositionally biased region" description="Basic and acidic residues" evidence="7">
    <location>
        <begin position="1671"/>
        <end position="1700"/>
    </location>
</feature>
<dbReference type="Pfam" id="PF00270">
    <property type="entry name" value="DEAD"/>
    <property type="match status" value="1"/>
</dbReference>
<dbReference type="Pfam" id="PF00271">
    <property type="entry name" value="Helicase_C"/>
    <property type="match status" value="1"/>
</dbReference>
<keyword evidence="3" id="KW-0378">Hydrolase</keyword>
<feature type="region of interest" description="Disordered" evidence="7">
    <location>
        <begin position="1671"/>
        <end position="1787"/>
    </location>
</feature>
<evidence type="ECO:0000313" key="9">
    <source>
        <dbReference type="Proteomes" id="UP000005239"/>
    </source>
</evidence>
<dbReference type="InterPro" id="IPR014014">
    <property type="entry name" value="RNA_helicase_DEAD_Q_motif"/>
</dbReference>